<dbReference type="PANTHER" id="PTHR36115:SF10">
    <property type="entry name" value="RDD DOMAIN-CONTAINING PROTEIN"/>
    <property type="match status" value="1"/>
</dbReference>
<evidence type="ECO:0000256" key="4">
    <source>
        <dbReference type="ARBA" id="ARBA00022989"/>
    </source>
</evidence>
<evidence type="ECO:0000313" key="9">
    <source>
        <dbReference type="Proteomes" id="UP000546173"/>
    </source>
</evidence>
<name>A0A7X1G529_9PSED</name>
<evidence type="ECO:0000256" key="6">
    <source>
        <dbReference type="SAM" id="Phobius"/>
    </source>
</evidence>
<evidence type="ECO:0000256" key="2">
    <source>
        <dbReference type="ARBA" id="ARBA00022475"/>
    </source>
</evidence>
<comment type="caution">
    <text evidence="8">The sequence shown here is derived from an EMBL/GenBank/DDBJ whole genome shotgun (WGS) entry which is preliminary data.</text>
</comment>
<reference evidence="8 9" key="1">
    <citation type="submission" date="2020-08" db="EMBL/GenBank/DDBJ databases">
        <title>Pseudomonas sp. nov.</title>
        <authorList>
            <person name="Gieschler S."/>
            <person name="Fiedler G."/>
            <person name="Brinks E."/>
            <person name="Boehnlein C."/>
            <person name="Franz C.M.A.P."/>
            <person name="Kabisch J."/>
        </authorList>
    </citation>
    <scope>NUCLEOTIDE SEQUENCE [LARGE SCALE GENOMIC DNA]</scope>
    <source>
        <strain evidence="8 9">MBT-2</strain>
    </source>
</reference>
<evidence type="ECO:0000259" key="7">
    <source>
        <dbReference type="Pfam" id="PF06271"/>
    </source>
</evidence>
<protein>
    <submittedName>
        <fullName evidence="8">RDD family protein</fullName>
    </submittedName>
</protein>
<comment type="subcellular location">
    <subcellularLocation>
        <location evidence="1">Cell membrane</location>
        <topology evidence="1">Multi-pass membrane protein</topology>
    </subcellularLocation>
</comment>
<keyword evidence="4 6" id="KW-1133">Transmembrane helix</keyword>
<keyword evidence="2" id="KW-1003">Cell membrane</keyword>
<dbReference type="EMBL" id="JACMYH010000001">
    <property type="protein sequence ID" value="MBC2678567.1"/>
    <property type="molecule type" value="Genomic_DNA"/>
</dbReference>
<dbReference type="Pfam" id="PF06271">
    <property type="entry name" value="RDD"/>
    <property type="match status" value="1"/>
</dbReference>
<dbReference type="PANTHER" id="PTHR36115">
    <property type="entry name" value="PROLINE-RICH ANTIGEN HOMOLOG-RELATED"/>
    <property type="match status" value="1"/>
</dbReference>
<evidence type="ECO:0000256" key="5">
    <source>
        <dbReference type="ARBA" id="ARBA00023136"/>
    </source>
</evidence>
<dbReference type="RefSeq" id="WP_185794111.1">
    <property type="nucleotide sequence ID" value="NZ_JACMYH010000001.1"/>
</dbReference>
<dbReference type="AlphaFoldDB" id="A0A7X1G529"/>
<gene>
    <name evidence="8" type="ORF">H7993_09210</name>
</gene>
<proteinExistence type="predicted"/>
<organism evidence="8 9">
    <name type="scientific">Pseudomonas baltica</name>
    <dbReference type="NCBI Taxonomy" id="2762576"/>
    <lineage>
        <taxon>Bacteria</taxon>
        <taxon>Pseudomonadati</taxon>
        <taxon>Pseudomonadota</taxon>
        <taxon>Gammaproteobacteria</taxon>
        <taxon>Pseudomonadales</taxon>
        <taxon>Pseudomonadaceae</taxon>
        <taxon>Pseudomonas</taxon>
    </lineage>
</organism>
<feature type="transmembrane region" description="Helical" evidence="6">
    <location>
        <begin position="114"/>
        <end position="135"/>
    </location>
</feature>
<dbReference type="GO" id="GO:0005886">
    <property type="term" value="C:plasma membrane"/>
    <property type="evidence" value="ECO:0007669"/>
    <property type="project" value="UniProtKB-SubCell"/>
</dbReference>
<keyword evidence="3 6" id="KW-0812">Transmembrane</keyword>
<keyword evidence="5 6" id="KW-0472">Membrane</keyword>
<keyword evidence="9" id="KW-1185">Reference proteome</keyword>
<dbReference type="Proteomes" id="UP000546173">
    <property type="component" value="Unassembled WGS sequence"/>
</dbReference>
<accession>A0A7X1G529</accession>
<evidence type="ECO:0000256" key="1">
    <source>
        <dbReference type="ARBA" id="ARBA00004651"/>
    </source>
</evidence>
<dbReference type="InterPro" id="IPR051791">
    <property type="entry name" value="Pra-immunoreactive"/>
</dbReference>
<feature type="domain" description="RDD" evidence="7">
    <location>
        <begin position="14"/>
        <end position="147"/>
    </location>
</feature>
<evidence type="ECO:0000313" key="8">
    <source>
        <dbReference type="EMBL" id="MBC2678567.1"/>
    </source>
</evidence>
<sequence length="163" mass="18088">MAPIAAHNLQPIPASLARRLAAATYDLILCLALLMAAAALYKLAQMGWYGEARLRVLSEAGALDRDPWLSLLLTSLSFAFFARFWTHGGQTLGMQAWGIRVQNVDGSTVSLGQALLRFVLALLSWLCLGLGWWWMLIERRQRTWHDLGSGSQVVRVAKEKTGH</sequence>
<feature type="transmembrane region" description="Helical" evidence="6">
    <location>
        <begin position="20"/>
        <end position="44"/>
    </location>
</feature>
<evidence type="ECO:0000256" key="3">
    <source>
        <dbReference type="ARBA" id="ARBA00022692"/>
    </source>
</evidence>
<dbReference type="InterPro" id="IPR010432">
    <property type="entry name" value="RDD"/>
</dbReference>